<dbReference type="Proteomes" id="UP000830375">
    <property type="component" value="Unassembled WGS sequence"/>
</dbReference>
<dbReference type="Pfam" id="PF00622">
    <property type="entry name" value="SPRY"/>
    <property type="match status" value="1"/>
</dbReference>
<feature type="region of interest" description="Disordered" evidence="10">
    <location>
        <begin position="126"/>
        <end position="248"/>
    </location>
</feature>
<evidence type="ECO:0000256" key="7">
    <source>
        <dbReference type="ARBA" id="ARBA00022859"/>
    </source>
</evidence>
<dbReference type="PROSITE" id="PS00518">
    <property type="entry name" value="ZF_RING_1"/>
    <property type="match status" value="1"/>
</dbReference>
<keyword evidence="2" id="KW-0963">Cytoplasm</keyword>
<feature type="domain" description="RING-type" evidence="11">
    <location>
        <begin position="11"/>
        <end position="53"/>
    </location>
</feature>
<dbReference type="SMART" id="SM00336">
    <property type="entry name" value="BBOX"/>
    <property type="match status" value="2"/>
</dbReference>
<evidence type="ECO:0000259" key="11">
    <source>
        <dbReference type="PROSITE" id="PS50089"/>
    </source>
</evidence>
<keyword evidence="7" id="KW-0391">Immunity</keyword>
<feature type="domain" description="B box-type" evidence="12">
    <location>
        <begin position="307"/>
        <end position="343"/>
    </location>
</feature>
<dbReference type="PROSITE" id="PS50089">
    <property type="entry name" value="ZF_RING_2"/>
    <property type="match status" value="1"/>
</dbReference>
<keyword evidence="5 8" id="KW-0863">Zinc-finger</keyword>
<dbReference type="PANTHER" id="PTHR25465">
    <property type="entry name" value="B-BOX DOMAIN CONTAINING"/>
    <property type="match status" value="1"/>
</dbReference>
<protein>
    <submittedName>
        <fullName evidence="14">Zinc finger protein RFP</fullName>
    </submittedName>
</protein>
<dbReference type="InterPro" id="IPR001841">
    <property type="entry name" value="Znf_RING"/>
</dbReference>
<feature type="compositionally biased region" description="Low complexity" evidence="10">
    <location>
        <begin position="238"/>
        <end position="248"/>
    </location>
</feature>
<dbReference type="InterPro" id="IPR051051">
    <property type="entry name" value="E3_ubiq-ligase_TRIM/RNF"/>
</dbReference>
<evidence type="ECO:0000256" key="8">
    <source>
        <dbReference type="PROSITE-ProRule" id="PRU00024"/>
    </source>
</evidence>
<comment type="caution">
    <text evidence="14">The sequence shown here is derived from an EMBL/GenBank/DDBJ whole genome shotgun (WGS) entry which is preliminary data.</text>
</comment>
<evidence type="ECO:0000256" key="5">
    <source>
        <dbReference type="ARBA" id="ARBA00022771"/>
    </source>
</evidence>
<dbReference type="PANTHER" id="PTHR25465:SF35">
    <property type="entry name" value="E3 UBIQUITIN_ISG15 LIGASE TRIM25-RELATED"/>
    <property type="match status" value="1"/>
</dbReference>
<dbReference type="Gene3D" id="4.10.830.40">
    <property type="match status" value="1"/>
</dbReference>
<dbReference type="SMART" id="SM00589">
    <property type="entry name" value="PRY"/>
    <property type="match status" value="1"/>
</dbReference>
<evidence type="ECO:0000256" key="3">
    <source>
        <dbReference type="ARBA" id="ARBA00022588"/>
    </source>
</evidence>
<dbReference type="SUPFAM" id="SSF49899">
    <property type="entry name" value="Concanavalin A-like lectins/glucanases"/>
    <property type="match status" value="1"/>
</dbReference>
<dbReference type="InterPro" id="IPR013320">
    <property type="entry name" value="ConA-like_dom_sf"/>
</dbReference>
<dbReference type="PRINTS" id="PR01407">
    <property type="entry name" value="BUTYPHLNCDUF"/>
</dbReference>
<dbReference type="InterPro" id="IPR000315">
    <property type="entry name" value="Znf_B-box"/>
</dbReference>
<evidence type="ECO:0000256" key="10">
    <source>
        <dbReference type="SAM" id="MobiDB-lite"/>
    </source>
</evidence>
<dbReference type="CDD" id="cd19802">
    <property type="entry name" value="Bbox1_TRIM8-like"/>
    <property type="match status" value="1"/>
</dbReference>
<keyword evidence="3" id="KW-0399">Innate immunity</keyword>
<keyword evidence="6" id="KW-0862">Zinc</keyword>
<keyword evidence="9" id="KW-0175">Coiled coil</keyword>
<evidence type="ECO:0000256" key="2">
    <source>
        <dbReference type="ARBA" id="ARBA00022490"/>
    </source>
</evidence>
<dbReference type="Pfam" id="PF00097">
    <property type="entry name" value="zf-C3HC4"/>
    <property type="match status" value="1"/>
</dbReference>
<evidence type="ECO:0000256" key="1">
    <source>
        <dbReference type="ARBA" id="ARBA00004496"/>
    </source>
</evidence>
<dbReference type="SUPFAM" id="SSF57845">
    <property type="entry name" value="B-box zinc-binding domain"/>
    <property type="match status" value="1"/>
</dbReference>
<evidence type="ECO:0000256" key="9">
    <source>
        <dbReference type="SAM" id="Coils"/>
    </source>
</evidence>
<dbReference type="Gene3D" id="3.30.40.10">
    <property type="entry name" value="Zinc/RING finger domain, C3HC4 (zinc finger)"/>
    <property type="match status" value="1"/>
</dbReference>
<evidence type="ECO:0000256" key="4">
    <source>
        <dbReference type="ARBA" id="ARBA00022723"/>
    </source>
</evidence>
<dbReference type="InterPro" id="IPR013083">
    <property type="entry name" value="Znf_RING/FYVE/PHD"/>
</dbReference>
<evidence type="ECO:0000256" key="6">
    <source>
        <dbReference type="ARBA" id="ARBA00022833"/>
    </source>
</evidence>
<feature type="domain" description="B30.2/SPRY" evidence="13">
    <location>
        <begin position="508"/>
        <end position="707"/>
    </location>
</feature>
<organism evidence="14 15">
    <name type="scientific">Labeo rohita</name>
    <name type="common">Indian major carp</name>
    <name type="synonym">Cyprinus rohita</name>
    <dbReference type="NCBI Taxonomy" id="84645"/>
    <lineage>
        <taxon>Eukaryota</taxon>
        <taxon>Metazoa</taxon>
        <taxon>Chordata</taxon>
        <taxon>Craniata</taxon>
        <taxon>Vertebrata</taxon>
        <taxon>Euteleostomi</taxon>
        <taxon>Actinopterygii</taxon>
        <taxon>Neopterygii</taxon>
        <taxon>Teleostei</taxon>
        <taxon>Ostariophysi</taxon>
        <taxon>Cypriniformes</taxon>
        <taxon>Cyprinidae</taxon>
        <taxon>Labeoninae</taxon>
        <taxon>Labeonini</taxon>
        <taxon>Labeo</taxon>
    </lineage>
</organism>
<dbReference type="InterPro" id="IPR043136">
    <property type="entry name" value="B30.2/SPRY_sf"/>
</dbReference>
<dbReference type="SMART" id="SM00449">
    <property type="entry name" value="SPRY"/>
    <property type="match status" value="1"/>
</dbReference>
<dbReference type="InterPro" id="IPR003877">
    <property type="entry name" value="SPRY_dom"/>
</dbReference>
<reference evidence="14 15" key="1">
    <citation type="submission" date="2022-01" db="EMBL/GenBank/DDBJ databases">
        <title>A high-quality chromosome-level genome assembly of rohu carp, Labeo rohita.</title>
        <authorList>
            <person name="Arick M.A. II"/>
            <person name="Hsu C.-Y."/>
            <person name="Magbanua Z."/>
            <person name="Pechanova O."/>
            <person name="Grover C."/>
            <person name="Miller E."/>
            <person name="Thrash A."/>
            <person name="Ezzel L."/>
            <person name="Alam S."/>
            <person name="Benzie J."/>
            <person name="Hamilton M."/>
            <person name="Karsi A."/>
            <person name="Lawrence M.L."/>
            <person name="Peterson D.G."/>
        </authorList>
    </citation>
    <scope>NUCLEOTIDE SEQUENCE [LARGE SCALE GENOMIC DNA]</scope>
    <source>
        <strain evidence="15">BAU-BD-2019</strain>
        <tissue evidence="14">Blood</tissue>
    </source>
</reference>
<dbReference type="InterPro" id="IPR006574">
    <property type="entry name" value="PRY"/>
</dbReference>
<dbReference type="PROSITE" id="PS50188">
    <property type="entry name" value="B302_SPRY"/>
    <property type="match status" value="1"/>
</dbReference>
<dbReference type="EMBL" id="JACTAM010000018">
    <property type="protein sequence ID" value="KAI2653623.1"/>
    <property type="molecule type" value="Genomic_DNA"/>
</dbReference>
<dbReference type="Gene3D" id="3.30.160.60">
    <property type="entry name" value="Classic Zinc Finger"/>
    <property type="match status" value="1"/>
</dbReference>
<dbReference type="InterPro" id="IPR017907">
    <property type="entry name" value="Znf_RING_CS"/>
</dbReference>
<comment type="subcellular location">
    <subcellularLocation>
        <location evidence="1">Cytoplasm</location>
    </subcellularLocation>
</comment>
<evidence type="ECO:0000259" key="12">
    <source>
        <dbReference type="PROSITE" id="PS50119"/>
    </source>
</evidence>
<dbReference type="Pfam" id="PF00643">
    <property type="entry name" value="zf-B_box"/>
    <property type="match status" value="1"/>
</dbReference>
<feature type="compositionally biased region" description="Low complexity" evidence="10">
    <location>
        <begin position="143"/>
        <end position="159"/>
    </location>
</feature>
<dbReference type="InterPro" id="IPR018957">
    <property type="entry name" value="Znf_C3HC4_RING-type"/>
</dbReference>
<evidence type="ECO:0000313" key="14">
    <source>
        <dbReference type="EMBL" id="KAI2653623.1"/>
    </source>
</evidence>
<dbReference type="InterPro" id="IPR001870">
    <property type="entry name" value="B30.2/SPRY"/>
</dbReference>
<accession>A0ABQ8LVD6</accession>
<dbReference type="SUPFAM" id="SSF57850">
    <property type="entry name" value="RING/U-box"/>
    <property type="match status" value="1"/>
</dbReference>
<dbReference type="SMART" id="SM00184">
    <property type="entry name" value="RING"/>
    <property type="match status" value="1"/>
</dbReference>
<gene>
    <name evidence="14" type="ORF">H4Q32_013932</name>
</gene>
<dbReference type="Pfam" id="PF13765">
    <property type="entry name" value="PRY"/>
    <property type="match status" value="1"/>
</dbReference>
<evidence type="ECO:0000259" key="13">
    <source>
        <dbReference type="PROSITE" id="PS50188"/>
    </source>
</evidence>
<proteinExistence type="predicted"/>
<feature type="coiled-coil region" evidence="9">
    <location>
        <begin position="354"/>
        <end position="410"/>
    </location>
</feature>
<name>A0ABQ8LVD6_LABRO</name>
<keyword evidence="15" id="KW-1185">Reference proteome</keyword>
<sequence>MGASNGKPLKCPLCHEDCREQVTLACAHSFCRACIRELWSGSPTGPYYCPECRYEYQHLPDYTDGASTSTATTNTHWPFRNKLYDRHSKKWHKKRKYSSAFHSGGYRLGSAPSSNTASDFNVININDSDEDTSIPRKRKAAGDDCSSGSHSSSVDRGTSYAHDTSSQRTTLETNEISSPHVESSPERNTISPQQDQHAMASSSETGSPRTSNTPQRETTPLPATSHTPERQEEPIRISPAASSDSLPRSSSVSCHYCPSSEQKVAVKTCLVCGASMCSEHLRAHLEKPVFKSHPLVNAVEDVSLWRCQEHQEMNRIYCRSCAVCVCTVCSLVGSHKGHECISIREAEQQLRGSLKDEMKKIQKTEKSIQEKLAELREKKCGVQAGLEDVRAAVLQQYHAMREALEQEQEQALLCVTQEESRVLGSIEKQLDTLQGAVISSQSILNTLQGMTSAEGASHYQDQAFIMEYSKMAGQLTELSDPVQNLEPPEELNHNRLDCLNDWTEKRLETVLISLPHRDPFRLLYGISPTLDPDTVHPKLLLSDENRTVQYSETQQDYPDQESRFNTFPQVLGSRAIDGGCCYWEVEVSLDEGRWKVGVCDGQIGRKGQKDICRIGFYPNSWCLIYEKGKVEALHDKVASPVCSAELWKVGVLLNFNEGRLSFYSVAREGSLSLLYSFEHAFTEPLYPALAVSKTQLSICDIFTKTTTD</sequence>
<evidence type="ECO:0000313" key="15">
    <source>
        <dbReference type="Proteomes" id="UP000830375"/>
    </source>
</evidence>
<dbReference type="PROSITE" id="PS50119">
    <property type="entry name" value="ZF_BBOX"/>
    <property type="match status" value="1"/>
</dbReference>
<dbReference type="Gene3D" id="2.60.120.920">
    <property type="match status" value="1"/>
</dbReference>
<keyword evidence="4" id="KW-0479">Metal-binding</keyword>
<dbReference type="InterPro" id="IPR003879">
    <property type="entry name" value="Butyrophylin_SPRY"/>
</dbReference>
<feature type="compositionally biased region" description="Polar residues" evidence="10">
    <location>
        <begin position="161"/>
        <end position="226"/>
    </location>
</feature>